<keyword evidence="3" id="KW-1185">Reference proteome</keyword>
<dbReference type="EMBL" id="JACSPM010000001">
    <property type="protein sequence ID" value="MBD8023282.1"/>
    <property type="molecule type" value="Genomic_DNA"/>
</dbReference>
<reference evidence="2 3" key="1">
    <citation type="submission" date="2020-08" db="EMBL/GenBank/DDBJ databases">
        <title>A Genomic Blueprint of the Chicken Gut Microbiome.</title>
        <authorList>
            <person name="Gilroy R."/>
            <person name="Ravi A."/>
            <person name="Getino M."/>
            <person name="Pursley I."/>
            <person name="Horton D.L."/>
            <person name="Alikhan N.-F."/>
            <person name="Baker D."/>
            <person name="Gharbi K."/>
            <person name="Hall N."/>
            <person name="Watson M."/>
            <person name="Adriaenssens E.M."/>
            <person name="Foster-Nyarko E."/>
            <person name="Jarju S."/>
            <person name="Secka A."/>
            <person name="Antonio M."/>
            <person name="Oren A."/>
            <person name="Chaudhuri R."/>
            <person name="La Ragione R.M."/>
            <person name="Hildebrand F."/>
            <person name="Pallen M.J."/>
        </authorList>
    </citation>
    <scope>NUCLEOTIDE SEQUENCE [LARGE SCALE GENOMIC DNA]</scope>
    <source>
        <strain evidence="2 3">Sa1CUA4</strain>
    </source>
</reference>
<dbReference type="PROSITE" id="PS00061">
    <property type="entry name" value="ADH_SHORT"/>
    <property type="match status" value="1"/>
</dbReference>
<organism evidence="2 3">
    <name type="scientific">Microbacterium gallinarum</name>
    <dbReference type="NCBI Taxonomy" id="2762209"/>
    <lineage>
        <taxon>Bacteria</taxon>
        <taxon>Bacillati</taxon>
        <taxon>Actinomycetota</taxon>
        <taxon>Actinomycetes</taxon>
        <taxon>Micrococcales</taxon>
        <taxon>Microbacteriaceae</taxon>
        <taxon>Microbacterium</taxon>
    </lineage>
</organism>
<dbReference type="CDD" id="cd05233">
    <property type="entry name" value="SDR_c"/>
    <property type="match status" value="1"/>
</dbReference>
<gene>
    <name evidence="2" type="ORF">H9622_06710</name>
</gene>
<dbReference type="InterPro" id="IPR020904">
    <property type="entry name" value="Sc_DH/Rdtase_CS"/>
</dbReference>
<proteinExistence type="inferred from homology"/>
<dbReference type="PRINTS" id="PR00081">
    <property type="entry name" value="GDHRDH"/>
</dbReference>
<evidence type="ECO:0000313" key="2">
    <source>
        <dbReference type="EMBL" id="MBD8023282.1"/>
    </source>
</evidence>
<dbReference type="Pfam" id="PF13561">
    <property type="entry name" value="adh_short_C2"/>
    <property type="match status" value="1"/>
</dbReference>
<comment type="similarity">
    <text evidence="1">Belongs to the short-chain dehydrogenases/reductases (SDR) family.</text>
</comment>
<dbReference type="PANTHER" id="PTHR42820:SF1">
    <property type="entry name" value="SHORT-CHAIN DEHYDROGENASE_REDUCTASE FAMILY PROTEIN"/>
    <property type="match status" value="1"/>
</dbReference>
<dbReference type="InterPro" id="IPR036291">
    <property type="entry name" value="NAD(P)-bd_dom_sf"/>
</dbReference>
<dbReference type="SUPFAM" id="SSF51735">
    <property type="entry name" value="NAD(P)-binding Rossmann-fold domains"/>
    <property type="match status" value="1"/>
</dbReference>
<sequence>MAHDRPPTAEANIATAAASGMLQGRRFLVTGGARGLGAAIVRTFADHGANGLIVDLKAPEDVGLPWPFTAADVTDEGAMRAATEAYVSAHGPFDGVVAAAGIVPSWQSPEELNLADFDRTMAVNVRGTVVTVKSVAATLPPGSTIVAIGSLNSWKGDPNIVSYVASKHAVLGVVRSTALALGRRGIRVNAVAPGPVATEALLSRIDSRASSTGLDRDASLARAAELTALGRLATEQDIADAVLFLSSPLSAAISGQLLPVDGGIL</sequence>
<comment type="caution">
    <text evidence="2">The sequence shown here is derived from an EMBL/GenBank/DDBJ whole genome shotgun (WGS) entry which is preliminary data.</text>
</comment>
<dbReference type="RefSeq" id="WP_191765424.1">
    <property type="nucleotide sequence ID" value="NZ_JACSPM010000001.1"/>
</dbReference>
<dbReference type="PANTHER" id="PTHR42820">
    <property type="entry name" value="SHORT-CHAIN DEHYDROGENASE REDUCTASE"/>
    <property type="match status" value="1"/>
</dbReference>
<dbReference type="InterPro" id="IPR002347">
    <property type="entry name" value="SDR_fam"/>
</dbReference>
<evidence type="ECO:0000313" key="3">
    <source>
        <dbReference type="Proteomes" id="UP000602532"/>
    </source>
</evidence>
<dbReference type="Proteomes" id="UP000602532">
    <property type="component" value="Unassembled WGS sequence"/>
</dbReference>
<dbReference type="Gene3D" id="3.40.50.720">
    <property type="entry name" value="NAD(P)-binding Rossmann-like Domain"/>
    <property type="match status" value="1"/>
</dbReference>
<accession>A0ABR8X1S5</accession>
<evidence type="ECO:0000256" key="1">
    <source>
        <dbReference type="ARBA" id="ARBA00006484"/>
    </source>
</evidence>
<name>A0ABR8X1S5_9MICO</name>
<protein>
    <submittedName>
        <fullName evidence="2">SDR family oxidoreductase</fullName>
    </submittedName>
</protein>